<evidence type="ECO:0000256" key="4">
    <source>
        <dbReference type="ARBA" id="ARBA00022771"/>
    </source>
</evidence>
<evidence type="ECO:0000256" key="2">
    <source>
        <dbReference type="ARBA" id="ARBA00022723"/>
    </source>
</evidence>
<dbReference type="PROSITE" id="PS00518">
    <property type="entry name" value="ZF_RING_1"/>
    <property type="match status" value="1"/>
</dbReference>
<dbReference type="SMART" id="SM00612">
    <property type="entry name" value="Kelch"/>
    <property type="match status" value="4"/>
</dbReference>
<dbReference type="EMBL" id="CCKQ01000211">
    <property type="protein sequence ID" value="CDW71274.1"/>
    <property type="molecule type" value="Genomic_DNA"/>
</dbReference>
<dbReference type="InterPro" id="IPR013083">
    <property type="entry name" value="Znf_RING/FYVE/PHD"/>
</dbReference>
<dbReference type="InParanoid" id="A0A077ZP88"/>
<dbReference type="SMART" id="SM00184">
    <property type="entry name" value="RING"/>
    <property type="match status" value="1"/>
</dbReference>
<reference evidence="9 10" key="1">
    <citation type="submission" date="2014-06" db="EMBL/GenBank/DDBJ databases">
        <authorList>
            <person name="Swart Estienne"/>
        </authorList>
    </citation>
    <scope>NUCLEOTIDE SEQUENCE [LARGE SCALE GENOMIC DNA]</scope>
    <source>
        <strain evidence="9 10">130c</strain>
    </source>
</reference>
<dbReference type="OrthoDB" id="6106880at2759"/>
<dbReference type="InterPro" id="IPR015915">
    <property type="entry name" value="Kelch-typ_b-propeller"/>
</dbReference>
<dbReference type="AlphaFoldDB" id="A0A077ZP88"/>
<evidence type="ECO:0000313" key="10">
    <source>
        <dbReference type="Proteomes" id="UP000039865"/>
    </source>
</evidence>
<dbReference type="InterPro" id="IPR017907">
    <property type="entry name" value="Znf_RING_CS"/>
</dbReference>
<proteinExistence type="predicted"/>
<accession>A0A077ZP88</accession>
<dbReference type="PANTHER" id="PTHR45632">
    <property type="entry name" value="LD33804P"/>
    <property type="match status" value="1"/>
</dbReference>
<keyword evidence="3" id="KW-0677">Repeat</keyword>
<feature type="domain" description="RING-type" evidence="8">
    <location>
        <begin position="6"/>
        <end position="51"/>
    </location>
</feature>
<evidence type="ECO:0000256" key="7">
    <source>
        <dbReference type="SAM" id="Coils"/>
    </source>
</evidence>
<dbReference type="Proteomes" id="UP000039865">
    <property type="component" value="Unassembled WGS sequence"/>
</dbReference>
<evidence type="ECO:0000259" key="8">
    <source>
        <dbReference type="PROSITE" id="PS50089"/>
    </source>
</evidence>
<keyword evidence="4 6" id="KW-0863">Zinc-finger</keyword>
<keyword evidence="10" id="KW-1185">Reference proteome</keyword>
<dbReference type="Gene3D" id="3.30.40.10">
    <property type="entry name" value="Zinc/RING finger domain, C3HC4 (zinc finger)"/>
    <property type="match status" value="1"/>
</dbReference>
<keyword evidence="2" id="KW-0479">Metal-binding</keyword>
<evidence type="ECO:0000313" key="9">
    <source>
        <dbReference type="EMBL" id="CDW71274.1"/>
    </source>
</evidence>
<dbReference type="InterPro" id="IPR001841">
    <property type="entry name" value="Znf_RING"/>
</dbReference>
<gene>
    <name evidence="9" type="primary">Contig17803.g18928</name>
    <name evidence="9" type="ORF">STYLEM_215</name>
</gene>
<dbReference type="SUPFAM" id="SSF117281">
    <property type="entry name" value="Kelch motif"/>
    <property type="match status" value="1"/>
</dbReference>
<keyword evidence="5" id="KW-0862">Zinc</keyword>
<dbReference type="InterPro" id="IPR056737">
    <property type="entry name" value="Beta-prop_ATRN-MKLN-like"/>
</dbReference>
<keyword evidence="1" id="KW-0880">Kelch repeat</keyword>
<dbReference type="Pfam" id="PF13639">
    <property type="entry name" value="zf-RING_2"/>
    <property type="match status" value="1"/>
</dbReference>
<evidence type="ECO:0000256" key="1">
    <source>
        <dbReference type="ARBA" id="ARBA00022441"/>
    </source>
</evidence>
<feature type="coiled-coil region" evidence="7">
    <location>
        <begin position="202"/>
        <end position="239"/>
    </location>
</feature>
<sequence length="740" mass="85089">MEKEECSICFFQYDKHHKVPRILRCGHTFCQTCLDEIKLPSKHSITCPNCRLQTENVICTKNLPENDGVFNPSLRVIGVNLNSPYESAKRLMQECEALQSTSSKFMQYINKLEQLDNESEKIIMDNFEKEYQKVEGVAQIMIQMINDYKDKLQKQLTDSMVVERNKLNQHIKEINLKRIEITDIKSGVEEVAIELSSIKENEQEYLRLQKEYYRRMQELEEEQNQMQELTQKGQVEKMKKGCGSDSGSSCGIGGMNSTANEKQMIKIQNEKIISSDFCVGMNISTPPVSQQDLKLIGGQSLNNNLGKDLLIEIDSDTCSQKSDTDLGKISMQNLCNNSSSNSSLMISDIKNIEAGEVESLEKEDKIRVNQVRTQFYSINERFEQLLKFKSVSKIQLWQTELNLNQTYNIFATFKLEEKFYSTEDKIKELEAQMDLKDYYDIKRPIVVFFYQQNKQLRATKIDLLCDQVTQTNVKLVNPMISQTLNLRNCKTVTHPSNNSVYIVDDAQLYQYDNNNDLILQKQMFNQLKGTVQHALAYNEGFIYLVGGYDSKTHKTLKQCSRFNIITEKWQQMAPMLFEIKEASACAINESQIVVAGGVNSQQRLSEIVQIYDIRENAWKLFEICLSTPRKQVTMVSSHMDRVIIIGGKEYDENSESKIVEEIDFLKRNIVNLAPLRVARSNSNAFMVNDSIYAFGGNSLASMIGEKYTLSENKWREVKPKDPNENLQNCRIIGGAALLYE</sequence>
<protein>
    <submittedName>
        <fullName evidence="9">Kelch motif family protein</fullName>
    </submittedName>
</protein>
<dbReference type="GO" id="GO:0008270">
    <property type="term" value="F:zinc ion binding"/>
    <property type="evidence" value="ECO:0007669"/>
    <property type="project" value="UniProtKB-KW"/>
</dbReference>
<dbReference type="Gene3D" id="2.120.10.80">
    <property type="entry name" value="Kelch-type beta propeller"/>
    <property type="match status" value="1"/>
</dbReference>
<dbReference type="InterPro" id="IPR006652">
    <property type="entry name" value="Kelch_1"/>
</dbReference>
<evidence type="ECO:0000256" key="6">
    <source>
        <dbReference type="PROSITE-ProRule" id="PRU00175"/>
    </source>
</evidence>
<name>A0A077ZP88_STYLE</name>
<evidence type="ECO:0000256" key="3">
    <source>
        <dbReference type="ARBA" id="ARBA00022737"/>
    </source>
</evidence>
<dbReference type="Pfam" id="PF24981">
    <property type="entry name" value="Beta-prop_ATRN-LZTR1"/>
    <property type="match status" value="1"/>
</dbReference>
<evidence type="ECO:0000256" key="5">
    <source>
        <dbReference type="ARBA" id="ARBA00022833"/>
    </source>
</evidence>
<dbReference type="PANTHER" id="PTHR45632:SF3">
    <property type="entry name" value="KELCH-LIKE PROTEIN 32"/>
    <property type="match status" value="1"/>
</dbReference>
<dbReference type="PROSITE" id="PS50089">
    <property type="entry name" value="ZF_RING_2"/>
    <property type="match status" value="1"/>
</dbReference>
<organism evidence="9 10">
    <name type="scientific">Stylonychia lemnae</name>
    <name type="common">Ciliate</name>
    <dbReference type="NCBI Taxonomy" id="5949"/>
    <lineage>
        <taxon>Eukaryota</taxon>
        <taxon>Sar</taxon>
        <taxon>Alveolata</taxon>
        <taxon>Ciliophora</taxon>
        <taxon>Intramacronucleata</taxon>
        <taxon>Spirotrichea</taxon>
        <taxon>Stichotrichia</taxon>
        <taxon>Sporadotrichida</taxon>
        <taxon>Oxytrichidae</taxon>
        <taxon>Stylonychinae</taxon>
        <taxon>Stylonychia</taxon>
    </lineage>
</organism>
<keyword evidence="7" id="KW-0175">Coiled coil</keyword>
<dbReference type="SUPFAM" id="SSF57850">
    <property type="entry name" value="RING/U-box"/>
    <property type="match status" value="1"/>
</dbReference>